<proteinExistence type="predicted"/>
<protein>
    <submittedName>
        <fullName evidence="3">RICIN domain-containing protein</fullName>
    </submittedName>
</protein>
<reference evidence="3 4" key="1">
    <citation type="submission" date="2024-10" db="EMBL/GenBank/DDBJ databases">
        <title>The Natural Products Discovery Center: Release of the First 8490 Sequenced Strains for Exploring Actinobacteria Biosynthetic Diversity.</title>
        <authorList>
            <person name="Kalkreuter E."/>
            <person name="Kautsar S.A."/>
            <person name="Yang D."/>
            <person name="Bader C.D."/>
            <person name="Teijaro C.N."/>
            <person name="Fluegel L."/>
            <person name="Davis C.M."/>
            <person name="Simpson J.R."/>
            <person name="Lauterbach L."/>
            <person name="Steele A.D."/>
            <person name="Gui C."/>
            <person name="Meng S."/>
            <person name="Li G."/>
            <person name="Viehrig K."/>
            <person name="Ye F."/>
            <person name="Su P."/>
            <person name="Kiefer A.F."/>
            <person name="Nichols A."/>
            <person name="Cepeda A.J."/>
            <person name="Yan W."/>
            <person name="Fan B."/>
            <person name="Jiang Y."/>
            <person name="Adhikari A."/>
            <person name="Zheng C.-J."/>
            <person name="Schuster L."/>
            <person name="Cowan T.M."/>
            <person name="Smanski M.J."/>
            <person name="Chevrette M.G."/>
            <person name="De Carvalho L.P.S."/>
            <person name="Shen B."/>
        </authorList>
    </citation>
    <scope>NUCLEOTIDE SEQUENCE [LARGE SCALE GENOMIC DNA]</scope>
    <source>
        <strain evidence="3 4">NPDC017990</strain>
    </source>
</reference>
<keyword evidence="1" id="KW-0732">Signal</keyword>
<dbReference type="SMART" id="SM00458">
    <property type="entry name" value="RICIN"/>
    <property type="match status" value="1"/>
</dbReference>
<feature type="signal peptide" evidence="1">
    <location>
        <begin position="1"/>
        <end position="27"/>
    </location>
</feature>
<dbReference type="Pfam" id="PF14200">
    <property type="entry name" value="RicinB_lectin_2"/>
    <property type="match status" value="1"/>
</dbReference>
<evidence type="ECO:0000256" key="1">
    <source>
        <dbReference type="SAM" id="SignalP"/>
    </source>
</evidence>
<keyword evidence="4" id="KW-1185">Reference proteome</keyword>
<dbReference type="RefSeq" id="WP_397717327.1">
    <property type="nucleotide sequence ID" value="NZ_JBIRGN010000008.1"/>
</dbReference>
<evidence type="ECO:0000259" key="2">
    <source>
        <dbReference type="SMART" id="SM00458"/>
    </source>
</evidence>
<gene>
    <name evidence="3" type="ORF">ACH4F9_37640</name>
</gene>
<feature type="chain" id="PRO_5047542875" evidence="1">
    <location>
        <begin position="28"/>
        <end position="188"/>
    </location>
</feature>
<accession>A0ABW7R223</accession>
<dbReference type="Gene3D" id="2.80.10.50">
    <property type="match status" value="2"/>
</dbReference>
<feature type="domain" description="Ricin B lectin" evidence="2">
    <location>
        <begin position="52"/>
        <end position="187"/>
    </location>
</feature>
<dbReference type="InterPro" id="IPR000772">
    <property type="entry name" value="Ricin_B_lectin"/>
</dbReference>
<dbReference type="PROSITE" id="PS50231">
    <property type="entry name" value="RICIN_B_LECTIN"/>
    <property type="match status" value="1"/>
</dbReference>
<dbReference type="Proteomes" id="UP001610818">
    <property type="component" value="Unassembled WGS sequence"/>
</dbReference>
<comment type="caution">
    <text evidence="3">The sequence shown here is derived from an EMBL/GenBank/DDBJ whole genome shotgun (WGS) entry which is preliminary data.</text>
</comment>
<dbReference type="SUPFAM" id="SSF50370">
    <property type="entry name" value="Ricin B-like lectins"/>
    <property type="match status" value="1"/>
</dbReference>
<name>A0ABW7R223_9ACTN</name>
<organism evidence="3 4">
    <name type="scientific">Streptomyces longisporoflavus</name>
    <dbReference type="NCBI Taxonomy" id="28044"/>
    <lineage>
        <taxon>Bacteria</taxon>
        <taxon>Bacillati</taxon>
        <taxon>Actinomycetota</taxon>
        <taxon>Actinomycetes</taxon>
        <taxon>Kitasatosporales</taxon>
        <taxon>Streptomycetaceae</taxon>
        <taxon>Streptomyces</taxon>
    </lineage>
</organism>
<dbReference type="EMBL" id="JBIRGQ010000008">
    <property type="protein sequence ID" value="MFH8550729.1"/>
    <property type="molecule type" value="Genomic_DNA"/>
</dbReference>
<evidence type="ECO:0000313" key="3">
    <source>
        <dbReference type="EMBL" id="MFH8550729.1"/>
    </source>
</evidence>
<dbReference type="CDD" id="cd00161">
    <property type="entry name" value="beta-trefoil_Ricin-like"/>
    <property type="match status" value="1"/>
</dbReference>
<sequence>MLSLQRVGIAASAVLAGLAATVLPVGAAAAQDNSGERQSVGQQLSAQAGDGWGYMKFTHSGKCADLPGWNTGNGVQLDQWSCASQGNLWWGFYGASDGTVQVRNYHSQKCMNVKGGSTANGAKVVQWPCNEQANGLWYAERFSDGTYRLKNKKSGKCLNVEGASRGNGADLVQWPCSTAGNNRFAFID</sequence>
<dbReference type="InterPro" id="IPR035992">
    <property type="entry name" value="Ricin_B-like_lectins"/>
</dbReference>
<evidence type="ECO:0000313" key="4">
    <source>
        <dbReference type="Proteomes" id="UP001610818"/>
    </source>
</evidence>